<evidence type="ECO:0000313" key="2">
    <source>
        <dbReference type="EMBL" id="VVC04102.1"/>
    </source>
</evidence>
<gene>
    <name evidence="2" type="ORF">LFW2832_00738</name>
</gene>
<dbReference type="AlphaFoldDB" id="A0A5E4LVQ6"/>
<proteinExistence type="predicted"/>
<organism evidence="2 3">
    <name type="scientific">Candidatus Bilamarchaeum dharawalense</name>
    <dbReference type="NCBI Taxonomy" id="2885759"/>
    <lineage>
        <taxon>Archaea</taxon>
        <taxon>Candidatus Micrarchaeota</taxon>
        <taxon>Candidatus Micrarchaeia</taxon>
        <taxon>Candidatus Anstonellales</taxon>
        <taxon>Candidatus Bilamarchaeaceae</taxon>
        <taxon>Candidatus Bilamarchaeum</taxon>
    </lineage>
</organism>
<dbReference type="EMBL" id="CABMJJ010000009">
    <property type="protein sequence ID" value="VVC04102.1"/>
    <property type="molecule type" value="Genomic_DNA"/>
</dbReference>
<reference evidence="2 3" key="1">
    <citation type="submission" date="2019-08" db="EMBL/GenBank/DDBJ databases">
        <authorList>
            <person name="Vazquez-Campos X."/>
        </authorList>
    </citation>
    <scope>NUCLEOTIDE SEQUENCE [LARGE SCALE GENOMIC DNA]</scope>
    <source>
        <strain evidence="2">LFW-283_2</strain>
    </source>
</reference>
<evidence type="ECO:0000256" key="1">
    <source>
        <dbReference type="SAM" id="MobiDB-lite"/>
    </source>
</evidence>
<feature type="region of interest" description="Disordered" evidence="1">
    <location>
        <begin position="1"/>
        <end position="22"/>
    </location>
</feature>
<accession>A0A5E4LVQ6</accession>
<sequence length="158" mass="17694">MTDDDTQRMLSKPPQAGPQESLRFTPIRTDAAIKAAAAVGDRKATTEQRAQAVILPVEDEFKRAALAGDFSMRDQAKTSKLFKIVEQPGAFRDCRMKYAYDNKQDIYSVSVTLNNQPMVVTVRTGGAFTELSLSDRQGNVVEMWRQEEGKGVSVYRRE</sequence>
<comment type="caution">
    <text evidence="2">The sequence shown here is derived from an EMBL/GenBank/DDBJ whole genome shotgun (WGS) entry which is preliminary data.</text>
</comment>
<name>A0A5E4LVQ6_9ARCH</name>
<dbReference type="Proteomes" id="UP000789941">
    <property type="component" value="Unassembled WGS sequence"/>
</dbReference>
<evidence type="ECO:0000313" key="3">
    <source>
        <dbReference type="Proteomes" id="UP000789941"/>
    </source>
</evidence>
<protein>
    <submittedName>
        <fullName evidence="2">Uncharacterized protein</fullName>
    </submittedName>
</protein>